<keyword evidence="2" id="KW-0472">Membrane</keyword>
<dbReference type="EMBL" id="JACHMD010000001">
    <property type="protein sequence ID" value="MBB4666698.1"/>
    <property type="molecule type" value="Genomic_DNA"/>
</dbReference>
<gene>
    <name evidence="3" type="ORF">BKA24_001407</name>
</gene>
<name>A0A7W7FJ20_9MICO</name>
<dbReference type="RefSeq" id="WP_184216469.1">
    <property type="nucleotide sequence ID" value="NZ_JACHMD010000001.1"/>
</dbReference>
<keyword evidence="4" id="KW-1185">Reference proteome</keyword>
<evidence type="ECO:0000256" key="2">
    <source>
        <dbReference type="SAM" id="Phobius"/>
    </source>
</evidence>
<evidence type="ECO:0000313" key="3">
    <source>
        <dbReference type="EMBL" id="MBB4666698.1"/>
    </source>
</evidence>
<protein>
    <submittedName>
        <fullName evidence="3">Uncharacterized protein</fullName>
    </submittedName>
</protein>
<comment type="caution">
    <text evidence="3">The sequence shown here is derived from an EMBL/GenBank/DDBJ whole genome shotgun (WGS) entry which is preliminary data.</text>
</comment>
<evidence type="ECO:0000256" key="1">
    <source>
        <dbReference type="SAM" id="MobiDB-lite"/>
    </source>
</evidence>
<feature type="region of interest" description="Disordered" evidence="1">
    <location>
        <begin position="1"/>
        <end position="121"/>
    </location>
</feature>
<feature type="transmembrane region" description="Helical" evidence="2">
    <location>
        <begin position="236"/>
        <end position="259"/>
    </location>
</feature>
<organism evidence="3 4">
    <name type="scientific">Microbacterium marinum</name>
    <dbReference type="NCBI Taxonomy" id="421115"/>
    <lineage>
        <taxon>Bacteria</taxon>
        <taxon>Bacillati</taxon>
        <taxon>Actinomycetota</taxon>
        <taxon>Actinomycetes</taxon>
        <taxon>Micrococcales</taxon>
        <taxon>Microbacteriaceae</taxon>
        <taxon>Microbacterium</taxon>
    </lineage>
</organism>
<dbReference type="AlphaFoldDB" id="A0A7W7FJ20"/>
<keyword evidence="2" id="KW-1133">Transmembrane helix</keyword>
<keyword evidence="2" id="KW-0812">Transmembrane</keyword>
<sequence>MTDRSRDEDAADEATTLSPRREARREVIDAVPGMAGTDLDDATTLSPRRRGAPDDDPEDRTTLSRRHERPVEDTDVPQIDDERTTLSRRHERPVEDTDVPQIDDERTTLSRRHERPVEDTDVPQIDDERTSIAARRIEPPLEVSDIPRGSLEAAEATESPLDHTIVQRREVDTSITRGRADTPRTAAVPGATGSKAIYRPRADAPAPAITRTPVTPPTAVDPVGAANVRPRRRRGFLLALVAGVVVIVGGAITGIMLIVGGG</sequence>
<dbReference type="Proteomes" id="UP000573729">
    <property type="component" value="Unassembled WGS sequence"/>
</dbReference>
<evidence type="ECO:0000313" key="4">
    <source>
        <dbReference type="Proteomes" id="UP000573729"/>
    </source>
</evidence>
<reference evidence="3 4" key="1">
    <citation type="submission" date="2020-08" db="EMBL/GenBank/DDBJ databases">
        <title>Sequencing the genomes of 1000 actinobacteria strains.</title>
        <authorList>
            <person name="Klenk H.-P."/>
        </authorList>
    </citation>
    <scope>NUCLEOTIDE SEQUENCE [LARGE SCALE GENOMIC DNA]</scope>
    <source>
        <strain evidence="3 4">DSM 24947</strain>
    </source>
</reference>
<proteinExistence type="predicted"/>
<feature type="compositionally biased region" description="Basic and acidic residues" evidence="1">
    <location>
        <begin position="19"/>
        <end position="28"/>
    </location>
</feature>
<accession>A0A7W7FJ20</accession>